<name>A0A9W8DY39_9FUNG</name>
<dbReference type="Gene3D" id="3.10.20.90">
    <property type="entry name" value="Phosphatidylinositol 3-kinase Catalytic Subunit, Chain A, domain 1"/>
    <property type="match status" value="2"/>
</dbReference>
<keyword evidence="5" id="KW-0677">Repeat</keyword>
<dbReference type="SUPFAM" id="SSF54277">
    <property type="entry name" value="CAD &amp; PB1 domains"/>
    <property type="match status" value="1"/>
</dbReference>
<reference evidence="9" key="1">
    <citation type="submission" date="2022-07" db="EMBL/GenBank/DDBJ databases">
        <title>Phylogenomic reconstructions and comparative analyses of Kickxellomycotina fungi.</title>
        <authorList>
            <person name="Reynolds N.K."/>
            <person name="Stajich J.E."/>
            <person name="Barry K."/>
            <person name="Grigoriev I.V."/>
            <person name="Crous P."/>
            <person name="Smith M.E."/>
        </authorList>
    </citation>
    <scope>NUCLEOTIDE SEQUENCE</scope>
    <source>
        <strain evidence="9">RSA 861</strain>
    </source>
</reference>
<feature type="compositionally biased region" description="Polar residues" evidence="8">
    <location>
        <begin position="463"/>
        <end position="480"/>
    </location>
</feature>
<feature type="compositionally biased region" description="Low complexity" evidence="8">
    <location>
        <begin position="314"/>
        <end position="328"/>
    </location>
</feature>
<feature type="compositionally biased region" description="Polar residues" evidence="8">
    <location>
        <begin position="583"/>
        <end position="597"/>
    </location>
</feature>
<comment type="similarity">
    <text evidence="2">Belongs to the NCF2/NOXA1 family.</text>
</comment>
<comment type="subcellular location">
    <subcellularLocation>
        <location evidence="1">Cytoplasm</location>
    </subcellularLocation>
</comment>
<dbReference type="PROSITE" id="PS50005">
    <property type="entry name" value="TPR"/>
    <property type="match status" value="1"/>
</dbReference>
<evidence type="ECO:0000256" key="8">
    <source>
        <dbReference type="SAM" id="MobiDB-lite"/>
    </source>
</evidence>
<sequence>MSLKAELEQWARATDAFDAGDYEASLEVFYGIADSAKIHFNIGLILSMLGDFEGAVNSYFQALTLDQYFAIAYFQKGVANMSLGEFQSAMDDFNDAHLYLRGNLFIDYTQIGLDYKLYSCDVLYNRGLCFFELGDKPSGMNDLLAAQQDRKEKRHAIISRAIDNEGKSCPLIAVPKGILYRPAESKVKNSKKVDYLGNSKVVAAMDDKDTYTGFQGAIARKASQDQTSNPIPQASSSGLSSTLSVRHAPGQSNPYKNNQFSRMAHLSGAADGRPSHPSLSRSATTIGAPAGMNGGSHHSMGPAPHGAMRSLTMARRPSNPNGSPPRGNGAPGLGSPQNLTHLPSMRRIMTDVNRTAPEIHSAPFDRSYHQHSADLNNAAMALHSNWQATGAPSDTSGGPRVHRMLSHDSAMTPPPGHSSPQQHQPHRSPSLAARGLNRAGSNGGGGGSMRRPNLDNNHMGESAATSPLGVSTGGHYNNGANGPHSPFDDGSLNGGLYELPGRPKLAIPMGKTSVKVHYRDDLLKLLVDAHITYDELVGKLQAKVSAHLRKIGGKASPSSAAAIGENESSFDGGSDLYGGQASKYGQSTPPSSVGSIQPSPPGTAGGATAPSLSLQLQQVAQVRIKYRDEDDELVLMTDQEDFEMAKGYMGGDMSCPETNVVERLELWCID</sequence>
<dbReference type="SMART" id="SM00028">
    <property type="entry name" value="TPR"/>
    <property type="match status" value="3"/>
</dbReference>
<keyword evidence="6 7" id="KW-0802">TPR repeat</keyword>
<feature type="compositionally biased region" description="Polar residues" evidence="8">
    <location>
        <begin position="387"/>
        <end position="396"/>
    </location>
</feature>
<feature type="compositionally biased region" description="Polar residues" evidence="8">
    <location>
        <begin position="224"/>
        <end position="234"/>
    </location>
</feature>
<dbReference type="EMBL" id="JANBPT010000333">
    <property type="protein sequence ID" value="KAJ1923456.1"/>
    <property type="molecule type" value="Genomic_DNA"/>
</dbReference>
<evidence type="ECO:0000256" key="3">
    <source>
        <dbReference type="ARBA" id="ARBA00022443"/>
    </source>
</evidence>
<evidence type="ECO:0000256" key="1">
    <source>
        <dbReference type="ARBA" id="ARBA00004496"/>
    </source>
</evidence>
<feature type="region of interest" description="Disordered" evidence="8">
    <location>
        <begin position="387"/>
        <end position="495"/>
    </location>
</feature>
<dbReference type="InterPro" id="IPR019734">
    <property type="entry name" value="TPR_rpt"/>
</dbReference>
<feature type="repeat" description="TPR" evidence="7">
    <location>
        <begin position="36"/>
        <end position="69"/>
    </location>
</feature>
<evidence type="ECO:0000256" key="2">
    <source>
        <dbReference type="ARBA" id="ARBA00008051"/>
    </source>
</evidence>
<dbReference type="InterPro" id="IPR051864">
    <property type="entry name" value="NCF2_NOXA1"/>
</dbReference>
<feature type="compositionally biased region" description="Low complexity" evidence="8">
    <location>
        <begin position="235"/>
        <end position="244"/>
    </location>
</feature>
<evidence type="ECO:0000256" key="6">
    <source>
        <dbReference type="ARBA" id="ARBA00022803"/>
    </source>
</evidence>
<gene>
    <name evidence="9" type="ORF">IWQ60_005869</name>
</gene>
<dbReference type="GO" id="GO:0005737">
    <property type="term" value="C:cytoplasm"/>
    <property type="evidence" value="ECO:0007669"/>
    <property type="project" value="UniProtKB-SubCell"/>
</dbReference>
<keyword evidence="4" id="KW-0963">Cytoplasm</keyword>
<dbReference type="CDD" id="cd05992">
    <property type="entry name" value="PB1"/>
    <property type="match status" value="1"/>
</dbReference>
<keyword evidence="10" id="KW-1185">Reference proteome</keyword>
<accession>A0A9W8DY39</accession>
<dbReference type="InterPro" id="IPR011990">
    <property type="entry name" value="TPR-like_helical_dom_sf"/>
</dbReference>
<dbReference type="PANTHER" id="PTHR15175:SF0">
    <property type="entry name" value="SH3 DOMAIN-CONTAINING PROTEIN C23A1.17"/>
    <property type="match status" value="1"/>
</dbReference>
<comment type="caution">
    <text evidence="9">The sequence shown here is derived from an EMBL/GenBank/DDBJ whole genome shotgun (WGS) entry which is preliminary data.</text>
</comment>
<dbReference type="OrthoDB" id="9450131at2759"/>
<dbReference type="SUPFAM" id="SSF48452">
    <property type="entry name" value="TPR-like"/>
    <property type="match status" value="1"/>
</dbReference>
<feature type="region of interest" description="Disordered" evidence="8">
    <location>
        <begin position="221"/>
        <end position="340"/>
    </location>
</feature>
<organism evidence="9 10">
    <name type="scientific">Tieghemiomyces parasiticus</name>
    <dbReference type="NCBI Taxonomy" id="78921"/>
    <lineage>
        <taxon>Eukaryota</taxon>
        <taxon>Fungi</taxon>
        <taxon>Fungi incertae sedis</taxon>
        <taxon>Zoopagomycota</taxon>
        <taxon>Kickxellomycotina</taxon>
        <taxon>Dimargaritomycetes</taxon>
        <taxon>Dimargaritales</taxon>
        <taxon>Dimargaritaceae</taxon>
        <taxon>Tieghemiomyces</taxon>
    </lineage>
</organism>
<evidence type="ECO:0000313" key="10">
    <source>
        <dbReference type="Proteomes" id="UP001150569"/>
    </source>
</evidence>
<dbReference type="AlphaFoldDB" id="A0A9W8DY39"/>
<evidence type="ECO:0000256" key="5">
    <source>
        <dbReference type="ARBA" id="ARBA00022737"/>
    </source>
</evidence>
<dbReference type="FunFam" id="1.25.40.10:FF:000017">
    <property type="entry name" value="NADPH oxidase regulator NoxR"/>
    <property type="match status" value="1"/>
</dbReference>
<feature type="compositionally biased region" description="Low complexity" evidence="8">
    <location>
        <begin position="418"/>
        <end position="440"/>
    </location>
</feature>
<dbReference type="PANTHER" id="PTHR15175">
    <property type="entry name" value="NEUTROPHIL CYTOSOLIC FACTOR 2, NEUTROPHIL NADPH OXIDASE FACTOR 2"/>
    <property type="match status" value="1"/>
</dbReference>
<evidence type="ECO:0000256" key="4">
    <source>
        <dbReference type="ARBA" id="ARBA00022490"/>
    </source>
</evidence>
<evidence type="ECO:0000313" key="9">
    <source>
        <dbReference type="EMBL" id="KAJ1923456.1"/>
    </source>
</evidence>
<protein>
    <recommendedName>
        <fullName evidence="11">PB1 domain-containing protein</fullName>
    </recommendedName>
</protein>
<evidence type="ECO:0008006" key="11">
    <source>
        <dbReference type="Google" id="ProtNLM"/>
    </source>
</evidence>
<dbReference type="Gene3D" id="1.25.40.10">
    <property type="entry name" value="Tetratricopeptide repeat domain"/>
    <property type="match status" value="1"/>
</dbReference>
<dbReference type="Proteomes" id="UP001150569">
    <property type="component" value="Unassembled WGS sequence"/>
</dbReference>
<evidence type="ECO:0000256" key="7">
    <source>
        <dbReference type="PROSITE-ProRule" id="PRU00339"/>
    </source>
</evidence>
<keyword evidence="3" id="KW-0728">SH3 domain</keyword>
<proteinExistence type="inferred from homology"/>
<feature type="region of interest" description="Disordered" evidence="8">
    <location>
        <begin position="555"/>
        <end position="609"/>
    </location>
</feature>
<dbReference type="Pfam" id="PF13181">
    <property type="entry name" value="TPR_8"/>
    <property type="match status" value="1"/>
</dbReference>
<feature type="compositionally biased region" description="Polar residues" evidence="8">
    <location>
        <begin position="250"/>
        <end position="261"/>
    </location>
</feature>